<proteinExistence type="predicted"/>
<name>A0A0E9QZY3_ANGAN</name>
<dbReference type="AlphaFoldDB" id="A0A0E9QZY3"/>
<sequence>MSVHGVVLMAIDIFIHHTVLSTMLNIF</sequence>
<accession>A0A0E9QZY3</accession>
<protein>
    <submittedName>
        <fullName evidence="1">Uncharacterized protein</fullName>
    </submittedName>
</protein>
<reference evidence="1" key="2">
    <citation type="journal article" date="2015" name="Fish Shellfish Immunol.">
        <title>Early steps in the European eel (Anguilla anguilla)-Vibrio vulnificus interaction in the gills: Role of the RtxA13 toxin.</title>
        <authorList>
            <person name="Callol A."/>
            <person name="Pajuelo D."/>
            <person name="Ebbesson L."/>
            <person name="Teles M."/>
            <person name="MacKenzie S."/>
            <person name="Amaro C."/>
        </authorList>
    </citation>
    <scope>NUCLEOTIDE SEQUENCE</scope>
</reference>
<dbReference type="EMBL" id="GBXM01107555">
    <property type="protein sequence ID" value="JAH01022.1"/>
    <property type="molecule type" value="Transcribed_RNA"/>
</dbReference>
<dbReference type="EMBL" id="GBXM01086929">
    <property type="protein sequence ID" value="JAH21648.1"/>
    <property type="molecule type" value="Transcribed_RNA"/>
</dbReference>
<organism evidence="1">
    <name type="scientific">Anguilla anguilla</name>
    <name type="common">European freshwater eel</name>
    <name type="synonym">Muraena anguilla</name>
    <dbReference type="NCBI Taxonomy" id="7936"/>
    <lineage>
        <taxon>Eukaryota</taxon>
        <taxon>Metazoa</taxon>
        <taxon>Chordata</taxon>
        <taxon>Craniata</taxon>
        <taxon>Vertebrata</taxon>
        <taxon>Euteleostomi</taxon>
        <taxon>Actinopterygii</taxon>
        <taxon>Neopterygii</taxon>
        <taxon>Teleostei</taxon>
        <taxon>Anguilliformes</taxon>
        <taxon>Anguillidae</taxon>
        <taxon>Anguilla</taxon>
    </lineage>
</organism>
<evidence type="ECO:0000313" key="1">
    <source>
        <dbReference type="EMBL" id="JAH21648.1"/>
    </source>
</evidence>
<reference evidence="1" key="1">
    <citation type="submission" date="2014-11" db="EMBL/GenBank/DDBJ databases">
        <authorList>
            <person name="Amaro Gonzalez C."/>
        </authorList>
    </citation>
    <scope>NUCLEOTIDE SEQUENCE</scope>
</reference>